<dbReference type="InterPro" id="IPR040764">
    <property type="entry name" value="CvfB_WH"/>
</dbReference>
<dbReference type="InterPro" id="IPR014464">
    <property type="entry name" value="CvfB_fam"/>
</dbReference>
<gene>
    <name evidence="3" type="ORF">DN068_19790</name>
</gene>
<keyword evidence="4" id="KW-1185">Reference proteome</keyword>
<evidence type="ECO:0000313" key="3">
    <source>
        <dbReference type="EMBL" id="PZF71217.1"/>
    </source>
</evidence>
<dbReference type="AlphaFoldDB" id="A0A2W2B5A8"/>
<dbReference type="Pfam" id="PF13509">
    <property type="entry name" value="S1_2"/>
    <property type="match status" value="2"/>
</dbReference>
<dbReference type="Proteomes" id="UP000248745">
    <property type="component" value="Unassembled WGS sequence"/>
</dbReference>
<accession>A0A2W2B5A8</accession>
<sequence>MIQAGQYSTLRVVKEVDFGMYLDGDGEEILLPKRFVPRGLKEGDEIEVFIYHDSENRLIATTQKPYGIVGDIVSLKAVGSTRQGAFLDWGLMKDLFMPLSQQLSRIVEGQYYTVLIYLDEQTGRVAATERINRLLDNEDLTVVEKEPVDLFVQRESDLGYVVIINNLHIGLLHYDDVFRELKVGEKLKGFIKTIRPDNKIDVGVGEMGYAKVATIEENILQLLRENGGYLPYHDKSDSDEIYAFFGVSKKAFKMAIGALYKQRKIDFAKSGIQLIDEA</sequence>
<feature type="domain" description="S1 motif" evidence="2">
    <location>
        <begin position="3"/>
        <end position="63"/>
    </location>
</feature>
<dbReference type="PIRSF" id="PIRSF012524">
    <property type="entry name" value="YitL_S1"/>
    <property type="match status" value="1"/>
</dbReference>
<evidence type="ECO:0000256" key="1">
    <source>
        <dbReference type="PIRNR" id="PIRNR012524"/>
    </source>
</evidence>
<dbReference type="InterPro" id="IPR036388">
    <property type="entry name" value="WH-like_DNA-bd_sf"/>
</dbReference>
<dbReference type="Gene3D" id="1.10.10.10">
    <property type="entry name" value="Winged helix-like DNA-binding domain superfamily/Winged helix DNA-binding domain"/>
    <property type="match status" value="1"/>
</dbReference>
<dbReference type="InterPro" id="IPR003029">
    <property type="entry name" value="S1_domain"/>
</dbReference>
<dbReference type="PANTHER" id="PTHR37296:SF1">
    <property type="entry name" value="CONSERVED VIRULENCE FACTOR B"/>
    <property type="match status" value="1"/>
</dbReference>
<name>A0A2W2B5A8_9BACT</name>
<comment type="caution">
    <text evidence="3">The sequence shown here is derived from an EMBL/GenBank/DDBJ whole genome shotgun (WGS) entry which is preliminary data.</text>
</comment>
<dbReference type="Gene3D" id="2.40.50.140">
    <property type="entry name" value="Nucleic acid-binding proteins"/>
    <property type="match status" value="1"/>
</dbReference>
<dbReference type="OrthoDB" id="9801597at2"/>
<feature type="domain" description="S1 motif" evidence="2">
    <location>
        <begin position="68"/>
        <end position="130"/>
    </location>
</feature>
<organism evidence="3 4">
    <name type="scientific">Taibaiella soli</name>
    <dbReference type="NCBI Taxonomy" id="1649169"/>
    <lineage>
        <taxon>Bacteria</taxon>
        <taxon>Pseudomonadati</taxon>
        <taxon>Bacteroidota</taxon>
        <taxon>Chitinophagia</taxon>
        <taxon>Chitinophagales</taxon>
        <taxon>Chitinophagaceae</taxon>
        <taxon>Taibaiella</taxon>
    </lineage>
</organism>
<dbReference type="GO" id="GO:0003676">
    <property type="term" value="F:nucleic acid binding"/>
    <property type="evidence" value="ECO:0007669"/>
    <property type="project" value="InterPro"/>
</dbReference>
<evidence type="ECO:0000259" key="2">
    <source>
        <dbReference type="SMART" id="SM00316"/>
    </source>
</evidence>
<dbReference type="InterPro" id="IPR039566">
    <property type="entry name" value="CvfB_S1_st"/>
</dbReference>
<dbReference type="EMBL" id="QKTW01000026">
    <property type="protein sequence ID" value="PZF71217.1"/>
    <property type="molecule type" value="Genomic_DNA"/>
</dbReference>
<proteinExistence type="inferred from homology"/>
<protein>
    <submittedName>
        <fullName evidence="3">RNA-binding protein</fullName>
    </submittedName>
</protein>
<dbReference type="Pfam" id="PF17783">
    <property type="entry name" value="WHD_CvfB"/>
    <property type="match status" value="1"/>
</dbReference>
<dbReference type="PANTHER" id="PTHR37296">
    <property type="entry name" value="CONSERVED VIRULENCE FACTOR B"/>
    <property type="match status" value="1"/>
</dbReference>
<reference evidence="3 4" key="1">
    <citation type="submission" date="2018-06" db="EMBL/GenBank/DDBJ databases">
        <title>Mucibacter soli gen. nov., sp. nov., a new member of the family Chitinophagaceae producing mucin.</title>
        <authorList>
            <person name="Kim M.-K."/>
            <person name="Park S."/>
            <person name="Kim T.-S."/>
            <person name="Joung Y."/>
            <person name="Han J.-H."/>
            <person name="Kim S.B."/>
        </authorList>
    </citation>
    <scope>NUCLEOTIDE SEQUENCE [LARGE SCALE GENOMIC DNA]</scope>
    <source>
        <strain evidence="3 4">R1-15</strain>
    </source>
</reference>
<feature type="domain" description="S1 motif" evidence="2">
    <location>
        <begin position="143"/>
        <end position="205"/>
    </location>
</feature>
<dbReference type="InterPro" id="IPR012340">
    <property type="entry name" value="NA-bd_OB-fold"/>
</dbReference>
<comment type="similarity">
    <text evidence="1">Belongs to the CvfB family.</text>
</comment>
<dbReference type="RefSeq" id="WP_111000685.1">
    <property type="nucleotide sequence ID" value="NZ_QKTW01000026.1"/>
</dbReference>
<evidence type="ECO:0000313" key="4">
    <source>
        <dbReference type="Proteomes" id="UP000248745"/>
    </source>
</evidence>
<dbReference type="SMART" id="SM00316">
    <property type="entry name" value="S1"/>
    <property type="match status" value="3"/>
</dbReference>